<evidence type="ECO:0000256" key="8">
    <source>
        <dbReference type="PROSITE-ProRule" id="PRU00043"/>
    </source>
</evidence>
<evidence type="ECO:0000256" key="9">
    <source>
        <dbReference type="SAM" id="Phobius"/>
    </source>
</evidence>
<keyword evidence="7 9" id="KW-0472">Membrane</keyword>
<name>A0A818R9X7_9BILA</name>
<dbReference type="EMBL" id="CAJNON010000562">
    <property type="protein sequence ID" value="CAF1317140.1"/>
    <property type="molecule type" value="Genomic_DNA"/>
</dbReference>
<dbReference type="AlphaFoldDB" id="A0A818R9X7"/>
<dbReference type="Gene3D" id="2.60.40.60">
    <property type="entry name" value="Cadherins"/>
    <property type="match status" value="3"/>
</dbReference>
<dbReference type="PANTHER" id="PTHR24025:SF23">
    <property type="entry name" value="NEURAL-CADHERIN"/>
    <property type="match status" value="1"/>
</dbReference>
<dbReference type="CDD" id="cd11304">
    <property type="entry name" value="Cadherin_repeat"/>
    <property type="match status" value="2"/>
</dbReference>
<evidence type="ECO:0000256" key="4">
    <source>
        <dbReference type="ARBA" id="ARBA00022837"/>
    </source>
</evidence>
<dbReference type="OrthoDB" id="10015621at2759"/>
<dbReference type="PRINTS" id="PR00205">
    <property type="entry name" value="CADHERIN"/>
</dbReference>
<gene>
    <name evidence="12" type="ORF">OKA104_LOCUS9340</name>
    <name evidence="11" type="ORF">VCS650_LOCUS31928</name>
</gene>
<evidence type="ECO:0000313" key="11">
    <source>
        <dbReference type="EMBL" id="CAF1317140.1"/>
    </source>
</evidence>
<comment type="subcellular location">
    <subcellularLocation>
        <location evidence="1">Membrane</location>
    </subcellularLocation>
</comment>
<dbReference type="GO" id="GO:0005886">
    <property type="term" value="C:plasma membrane"/>
    <property type="evidence" value="ECO:0007669"/>
    <property type="project" value="InterPro"/>
</dbReference>
<evidence type="ECO:0000256" key="1">
    <source>
        <dbReference type="ARBA" id="ARBA00004370"/>
    </source>
</evidence>
<evidence type="ECO:0000256" key="3">
    <source>
        <dbReference type="ARBA" id="ARBA00022737"/>
    </source>
</evidence>
<dbReference type="EMBL" id="CAJOAY010000394">
    <property type="protein sequence ID" value="CAF3653541.1"/>
    <property type="molecule type" value="Genomic_DNA"/>
</dbReference>
<dbReference type="InterPro" id="IPR015919">
    <property type="entry name" value="Cadherin-like_sf"/>
</dbReference>
<dbReference type="SMART" id="SM00112">
    <property type="entry name" value="CA"/>
    <property type="match status" value="2"/>
</dbReference>
<keyword evidence="6 9" id="KW-1133">Transmembrane helix</keyword>
<dbReference type="GO" id="GO:0005911">
    <property type="term" value="C:cell-cell junction"/>
    <property type="evidence" value="ECO:0007669"/>
    <property type="project" value="TreeGrafter"/>
</dbReference>
<evidence type="ECO:0000313" key="12">
    <source>
        <dbReference type="EMBL" id="CAF3653541.1"/>
    </source>
</evidence>
<evidence type="ECO:0000313" key="13">
    <source>
        <dbReference type="Proteomes" id="UP000663881"/>
    </source>
</evidence>
<evidence type="ECO:0000256" key="7">
    <source>
        <dbReference type="ARBA" id="ARBA00023136"/>
    </source>
</evidence>
<sequence length="895" mass="104150">MIFLFFFILPFVSSQTIKQLNEISINEELPIGSIITFLTDKIPNLDQSLEYDLVTPVSSELDLFSIDHTRQSLIIKKRIDYEQICMKTNSTHCIIPISIAVSNHDTIYVYILPIRIKNINDNPIKFSVNRTVIEIEENDKNWYKKSYLLPQATDADGDLITYSLYLQNWNKPTGLFELDQTNFSLKPLKSFDREQQNLYLLRLIAQNKHDKDVSIDIIIIIKDVNDNSPICEHNPTIFIINNTNSISILSLNVTDLDEGDNGKLEYSIINPLSGFTIDRLTGEIKFDYKNWLRENNQTKLFINVTDDGKPYRLSTECIIELKFLFAFDIHFETNYTDDNLINIENIHLPIGKFLIIDKQTKMNCFDCLIELNSSLDDIFYLNDKTFELYLNYNSMLLIRILSNYMIKQENLLLNINLNVFDKNNPSIISTKNYSLILSFNKMKLLINSNILFIKIDQNIFLNEQISIFNRYHFCLNNHSKQFIINDPTNTFEIDNKYNLIVKKYLNIKQQQNYEIILKEIENNQTEEINSCSIQLRIHVYDLYSVANVYPYFTQSFYILSSTNISQFSLPPLPSYVKYISSKSNEISIDEINGSIAIQSPSLFSSYSYDFYIQAINSQTPSLSCSIPIRIFFGINRQSPRLVQNLTKQSIEIPSLTSDFIYQIQAYDPDLSLDNQYKLFPPSIQYETDSSENLDIERYTGRIFRKNSNKVIYNFTLILMDFGQPDRLISRVQITFHIKSNELLNRQEIPMFISTTFILISSAILVMIVLLIIIILLLNCCHRQSSTNKSLANISPTTPDSRLIDNEYITTTTSLPRVVNREQRIYPTITNDNERKLLEQIHLPPPPLYSAEKVFIKQDYQQNLSMNDINKYLERFEKIYNNSSESNGQEPIGLVV</sequence>
<reference evidence="12" key="1">
    <citation type="submission" date="2021-02" db="EMBL/GenBank/DDBJ databases">
        <authorList>
            <person name="Nowell W R."/>
        </authorList>
    </citation>
    <scope>NUCLEOTIDE SEQUENCE</scope>
</reference>
<dbReference type="GO" id="GO:0005509">
    <property type="term" value="F:calcium ion binding"/>
    <property type="evidence" value="ECO:0007669"/>
    <property type="project" value="UniProtKB-UniRule"/>
</dbReference>
<organism evidence="12 13">
    <name type="scientific">Adineta steineri</name>
    <dbReference type="NCBI Taxonomy" id="433720"/>
    <lineage>
        <taxon>Eukaryota</taxon>
        <taxon>Metazoa</taxon>
        <taxon>Spiralia</taxon>
        <taxon>Gnathifera</taxon>
        <taxon>Rotifera</taxon>
        <taxon>Eurotatoria</taxon>
        <taxon>Bdelloidea</taxon>
        <taxon>Adinetida</taxon>
        <taxon>Adinetidae</taxon>
        <taxon>Adineta</taxon>
    </lineage>
</organism>
<protein>
    <recommendedName>
        <fullName evidence="10">Cadherin domain-containing protein</fullName>
    </recommendedName>
</protein>
<keyword evidence="3" id="KW-0677">Repeat</keyword>
<keyword evidence="2 9" id="KW-0812">Transmembrane</keyword>
<accession>A0A818R9X7</accession>
<dbReference type="Proteomes" id="UP000663891">
    <property type="component" value="Unassembled WGS sequence"/>
</dbReference>
<feature type="domain" description="Cadherin" evidence="10">
    <location>
        <begin position="152"/>
        <end position="231"/>
    </location>
</feature>
<keyword evidence="5" id="KW-0130">Cell adhesion</keyword>
<dbReference type="PROSITE" id="PS00232">
    <property type="entry name" value="CADHERIN_1"/>
    <property type="match status" value="1"/>
</dbReference>
<dbReference type="Proteomes" id="UP000663881">
    <property type="component" value="Unassembled WGS sequence"/>
</dbReference>
<dbReference type="PROSITE" id="PS50268">
    <property type="entry name" value="CADHERIN_2"/>
    <property type="match status" value="3"/>
</dbReference>
<evidence type="ECO:0000256" key="5">
    <source>
        <dbReference type="ARBA" id="ARBA00022889"/>
    </source>
</evidence>
<proteinExistence type="predicted"/>
<feature type="transmembrane region" description="Helical" evidence="9">
    <location>
        <begin position="750"/>
        <end position="777"/>
    </location>
</feature>
<dbReference type="GO" id="GO:0007156">
    <property type="term" value="P:homophilic cell adhesion via plasma membrane adhesion molecules"/>
    <property type="evidence" value="ECO:0007669"/>
    <property type="project" value="InterPro"/>
</dbReference>
<feature type="domain" description="Cadherin" evidence="10">
    <location>
        <begin position="17"/>
        <end position="126"/>
    </location>
</feature>
<dbReference type="PANTHER" id="PTHR24025">
    <property type="entry name" value="DESMOGLEIN FAMILY MEMBER"/>
    <property type="match status" value="1"/>
</dbReference>
<feature type="domain" description="Cadherin" evidence="10">
    <location>
        <begin position="230"/>
        <end position="310"/>
    </location>
</feature>
<comment type="caution">
    <text evidence="12">The sequence shown here is derived from an EMBL/GenBank/DDBJ whole genome shotgun (WGS) entry which is preliminary data.</text>
</comment>
<keyword evidence="4 8" id="KW-0106">Calcium</keyword>
<evidence type="ECO:0000259" key="10">
    <source>
        <dbReference type="PROSITE" id="PS50268"/>
    </source>
</evidence>
<dbReference type="InterPro" id="IPR020894">
    <property type="entry name" value="Cadherin_CS"/>
</dbReference>
<dbReference type="InterPro" id="IPR050971">
    <property type="entry name" value="Cadherin-domain_protein"/>
</dbReference>
<dbReference type="SUPFAM" id="SSF49313">
    <property type="entry name" value="Cadherin-like"/>
    <property type="match status" value="2"/>
</dbReference>
<dbReference type="InterPro" id="IPR002126">
    <property type="entry name" value="Cadherin-like_dom"/>
</dbReference>
<evidence type="ECO:0000256" key="6">
    <source>
        <dbReference type="ARBA" id="ARBA00022989"/>
    </source>
</evidence>
<evidence type="ECO:0000256" key="2">
    <source>
        <dbReference type="ARBA" id="ARBA00022692"/>
    </source>
</evidence>